<dbReference type="SUPFAM" id="SSF51182">
    <property type="entry name" value="RmlC-like cupins"/>
    <property type="match status" value="1"/>
</dbReference>
<evidence type="ECO:0000259" key="12">
    <source>
        <dbReference type="PROSITE" id="PS50893"/>
    </source>
</evidence>
<dbReference type="GO" id="GO:0004222">
    <property type="term" value="F:metalloendopeptidase activity"/>
    <property type="evidence" value="ECO:0007669"/>
    <property type="project" value="InterPro"/>
</dbReference>
<feature type="transmembrane region" description="Helical" evidence="11">
    <location>
        <begin position="686"/>
        <end position="706"/>
    </location>
</feature>
<keyword evidence="10 11" id="KW-0472">Membrane</keyword>
<feature type="transmembrane region" description="Helical" evidence="11">
    <location>
        <begin position="466"/>
        <end position="484"/>
    </location>
</feature>
<dbReference type="PROSITE" id="PS50893">
    <property type="entry name" value="ABC_TRANSPORTER_2"/>
    <property type="match status" value="1"/>
</dbReference>
<evidence type="ECO:0000256" key="6">
    <source>
        <dbReference type="ARBA" id="ARBA00022692"/>
    </source>
</evidence>
<dbReference type="Proteomes" id="UP000239899">
    <property type="component" value="Unassembled WGS sequence"/>
</dbReference>
<feature type="transmembrane region" description="Helical" evidence="11">
    <location>
        <begin position="329"/>
        <end position="349"/>
    </location>
</feature>
<feature type="transmembrane region" description="Helical" evidence="11">
    <location>
        <begin position="404"/>
        <end position="428"/>
    </location>
</feature>
<evidence type="ECO:0000256" key="11">
    <source>
        <dbReference type="SAM" id="Phobius"/>
    </source>
</evidence>
<dbReference type="PANTHER" id="PTHR48042">
    <property type="entry name" value="ABC TRANSPORTER G FAMILY MEMBER 11"/>
    <property type="match status" value="1"/>
</dbReference>
<feature type="transmembrane region" description="Helical" evidence="11">
    <location>
        <begin position="524"/>
        <end position="544"/>
    </location>
</feature>
<dbReference type="Pfam" id="PF19055">
    <property type="entry name" value="ABC2_membrane_7"/>
    <property type="match status" value="1"/>
</dbReference>
<dbReference type="InterPro" id="IPR027417">
    <property type="entry name" value="P-loop_NTPase"/>
</dbReference>
<protein>
    <recommendedName>
        <fullName evidence="4">cysteine dioxygenase</fullName>
        <ecNumber evidence="4">1.13.11.20</ecNumber>
    </recommendedName>
</protein>
<evidence type="ECO:0000256" key="4">
    <source>
        <dbReference type="ARBA" id="ARBA00013133"/>
    </source>
</evidence>
<dbReference type="Gene3D" id="2.60.120.10">
    <property type="entry name" value="Jelly Rolls"/>
    <property type="match status" value="1"/>
</dbReference>
<dbReference type="Pfam" id="PF01061">
    <property type="entry name" value="ABC2_membrane"/>
    <property type="match status" value="1"/>
</dbReference>
<keyword evidence="5" id="KW-0813">Transport</keyword>
<dbReference type="Pfam" id="PF05995">
    <property type="entry name" value="CDO_I"/>
    <property type="match status" value="1"/>
</dbReference>
<dbReference type="SMART" id="SM00382">
    <property type="entry name" value="AAA"/>
    <property type="match status" value="1"/>
</dbReference>
<evidence type="ECO:0000256" key="8">
    <source>
        <dbReference type="ARBA" id="ARBA00022840"/>
    </source>
</evidence>
<feature type="domain" description="ABC transporter" evidence="12">
    <location>
        <begin position="1"/>
        <end position="208"/>
    </location>
</feature>
<feature type="transmembrane region" description="Helical" evidence="11">
    <location>
        <begin position="712"/>
        <end position="731"/>
    </location>
</feature>
<dbReference type="AlphaFoldDB" id="A0A2P6TT42"/>
<dbReference type="STRING" id="3076.A0A2P6TT42"/>
<dbReference type="GO" id="GO:0006508">
    <property type="term" value="P:proteolysis"/>
    <property type="evidence" value="ECO:0007669"/>
    <property type="project" value="InterPro"/>
</dbReference>
<evidence type="ECO:0000256" key="5">
    <source>
        <dbReference type="ARBA" id="ARBA00022448"/>
    </source>
</evidence>
<dbReference type="InterPro" id="IPR052215">
    <property type="entry name" value="Plant_ABCG"/>
</dbReference>
<comment type="caution">
    <text evidence="13">The sequence shown here is derived from an EMBL/GenBank/DDBJ whole genome shotgun (WGS) entry which is preliminary data.</text>
</comment>
<feature type="transmembrane region" description="Helical" evidence="11">
    <location>
        <begin position="296"/>
        <end position="317"/>
    </location>
</feature>
<dbReference type="InterPro" id="IPR003439">
    <property type="entry name" value="ABC_transporter-like_ATP-bd"/>
</dbReference>
<dbReference type="GO" id="GO:0005506">
    <property type="term" value="F:iron ion binding"/>
    <property type="evidence" value="ECO:0007669"/>
    <property type="project" value="InterPro"/>
</dbReference>
<comment type="subcellular location">
    <subcellularLocation>
        <location evidence="1">Membrane</location>
        <topology evidence="1">Multi-pass membrane protein</topology>
    </subcellularLocation>
</comment>
<dbReference type="GO" id="GO:0016887">
    <property type="term" value="F:ATP hydrolysis activity"/>
    <property type="evidence" value="ECO:0007669"/>
    <property type="project" value="InterPro"/>
</dbReference>
<dbReference type="EC" id="1.13.11.20" evidence="4"/>
<keyword evidence="9 11" id="KW-1133">Transmembrane helix</keyword>
<gene>
    <name evidence="13" type="ORF">C2E21_4008</name>
</gene>
<reference evidence="13 14" key="1">
    <citation type="journal article" date="2018" name="Plant J.">
        <title>Genome sequences of Chlorella sorokiniana UTEX 1602 and Micractinium conductrix SAG 241.80: implications to maltose excretion by a green alga.</title>
        <authorList>
            <person name="Arriola M.B."/>
            <person name="Velmurugan N."/>
            <person name="Zhang Y."/>
            <person name="Plunkett M.H."/>
            <person name="Hondzo H."/>
            <person name="Barney B.M."/>
        </authorList>
    </citation>
    <scope>NUCLEOTIDE SEQUENCE [LARGE SCALE GENOMIC DNA]</scope>
    <source>
        <strain evidence="14">UTEX 1602</strain>
    </source>
</reference>
<evidence type="ECO:0000256" key="10">
    <source>
        <dbReference type="ARBA" id="ARBA00023136"/>
    </source>
</evidence>
<comment type="similarity">
    <text evidence="3">Belongs to the cysteine dioxygenase family.</text>
</comment>
<evidence type="ECO:0000313" key="13">
    <source>
        <dbReference type="EMBL" id="PRW57240.1"/>
    </source>
</evidence>
<accession>A0A2P6TT42</accession>
<feature type="transmembrane region" description="Helical" evidence="11">
    <location>
        <begin position="369"/>
        <end position="397"/>
    </location>
</feature>
<dbReference type="CDD" id="cd10548">
    <property type="entry name" value="cupin_CDO"/>
    <property type="match status" value="1"/>
</dbReference>
<dbReference type="GO" id="GO:0140359">
    <property type="term" value="F:ABC-type transporter activity"/>
    <property type="evidence" value="ECO:0007669"/>
    <property type="project" value="InterPro"/>
</dbReference>
<evidence type="ECO:0000256" key="1">
    <source>
        <dbReference type="ARBA" id="ARBA00004141"/>
    </source>
</evidence>
<dbReference type="Pfam" id="PF00005">
    <property type="entry name" value="ABC_tran"/>
    <property type="match status" value="1"/>
</dbReference>
<dbReference type="InterPro" id="IPR014710">
    <property type="entry name" value="RmlC-like_jellyroll"/>
</dbReference>
<evidence type="ECO:0000256" key="9">
    <source>
        <dbReference type="ARBA" id="ARBA00022989"/>
    </source>
</evidence>
<dbReference type="SUPFAM" id="SSF52540">
    <property type="entry name" value="P-loop containing nucleoside triphosphate hydrolases"/>
    <property type="match status" value="1"/>
</dbReference>
<dbReference type="InterPro" id="IPR013525">
    <property type="entry name" value="ABC2_TM"/>
</dbReference>
<dbReference type="GO" id="GO:0017172">
    <property type="term" value="F:cysteine dioxygenase activity"/>
    <property type="evidence" value="ECO:0007669"/>
    <property type="project" value="UniProtKB-EC"/>
</dbReference>
<dbReference type="InterPro" id="IPR010300">
    <property type="entry name" value="CDO_1"/>
</dbReference>
<dbReference type="InterPro" id="IPR037219">
    <property type="entry name" value="Peptidase_M41-like"/>
</dbReference>
<evidence type="ECO:0000256" key="7">
    <source>
        <dbReference type="ARBA" id="ARBA00022741"/>
    </source>
</evidence>
<dbReference type="GO" id="GO:0016020">
    <property type="term" value="C:membrane"/>
    <property type="evidence" value="ECO:0007669"/>
    <property type="project" value="UniProtKB-SubCell"/>
</dbReference>
<sequence length="1024" mass="112254">MGPSGCGKTTLLDTLAGRLAKSARSSGDIRVNGHKSKLSFGRSAYVTQDDVLIGTLTVYETIMYSAKLRLPQRMPAEEKERIVNEVISELGLESTRDTYIGTWHLRGISGGQRRRVSIGCELVTSPSLVFLDEPTSGLDSAAAYYVMAAVRRLAEHCRTVVSVIHQPSSEVYGLFDKLCLLSDGHVVYFGAADRAADFFAEAGLGVPLNRNPADHFLHTINRDFLESEDVEANIQKLVKQYSSSRISAHVKDHVQALEAAPGDKYTSGGAQPSWLFKTSVLTVRTFLNNLRNVGVFWMRLAMYVMLCLAIGFVYFQLDDAWKDVFSRTALLFFVVAFLTFMSIAAFPAFTDDMKVFVRERLNGYYGVSVFTVANTLASLPFIFLIAVVSTVCVYWLANLRGGAGYVWFFIFDLFLSLTVVESLMMAIAPLVPNYLMGIAAGAGVMGLYMIVCGFFQPMESMPKPIFRYPLSYMSYHTFSFIGFMRNEFEGTSGWGCPPGLDGVAPASCGLNGDLVLSYYEIMDINKWICMVILACMAVFYRGLFFAALKWKEWKTIDTMAVAAANTVQRVKSVVAARQVARPARSAGRQRLCVVRSQQEGAAATAEASFSRLADALEDYRRAPISFKQEVSSEVLAAVQQLADAGALKKWGVVETPPRRNVLQGELRLVGISQPEKIAQISVRNDAAFLFSVVGTTSIAAVVLGQLPGDWGFFSSYLTGGIALAVLAVGSINPGLLQFAIDQFSQVFPDYKERVVRHEAAHFLTGYLLGVPVANYSLTLGKEHTDFAEAKLQKRLIEGTLAPEQVDQLSVVAMAGAASEAMKFDDVVGQNADMFDLQRIMQRQQPKLTDAQQQNQTRWAVYQAASLLRAHSAEYEALQAAMARGASVVRNLVYQDENFEVLVLCWAPGQGSRIHNHGDSHGWVTVLRGHVEETRAPTSPREGPAAPPAIPGVLGAVTPCPQLEKLGKGVAGPAAQLYINDGQALHAHLYAPPTRRVLLYEPEADRVVTRVPGFYSRGGRVVREG</sequence>
<dbReference type="InterPro" id="IPR011051">
    <property type="entry name" value="RmlC_Cupin_sf"/>
</dbReference>
<dbReference type="PANTHER" id="PTHR48042:SF11">
    <property type="entry name" value="ABC TRANSPORTER G FAMILY MEMBER 11"/>
    <property type="match status" value="1"/>
</dbReference>
<dbReference type="InterPro" id="IPR003593">
    <property type="entry name" value="AAA+_ATPase"/>
</dbReference>
<name>A0A2P6TT42_CHLSO</name>
<evidence type="ECO:0000313" key="14">
    <source>
        <dbReference type="Proteomes" id="UP000239899"/>
    </source>
</evidence>
<dbReference type="GO" id="GO:0005524">
    <property type="term" value="F:ATP binding"/>
    <property type="evidence" value="ECO:0007669"/>
    <property type="project" value="UniProtKB-KW"/>
</dbReference>
<keyword evidence="6 11" id="KW-0812">Transmembrane</keyword>
<dbReference type="EMBL" id="LHPG02000007">
    <property type="protein sequence ID" value="PRW57240.1"/>
    <property type="molecule type" value="Genomic_DNA"/>
</dbReference>
<dbReference type="InterPro" id="IPR017871">
    <property type="entry name" value="ABC_transporter-like_CS"/>
</dbReference>
<dbReference type="InterPro" id="IPR043926">
    <property type="entry name" value="ABCG_dom"/>
</dbReference>
<proteinExistence type="inferred from homology"/>
<dbReference type="OrthoDB" id="66620at2759"/>
<evidence type="ECO:0000256" key="3">
    <source>
        <dbReference type="ARBA" id="ARBA00006622"/>
    </source>
</evidence>
<keyword evidence="14" id="KW-1185">Reference proteome</keyword>
<dbReference type="GO" id="GO:0004176">
    <property type="term" value="F:ATP-dependent peptidase activity"/>
    <property type="evidence" value="ECO:0007669"/>
    <property type="project" value="InterPro"/>
</dbReference>
<dbReference type="PROSITE" id="PS00211">
    <property type="entry name" value="ABC_TRANSPORTER_1"/>
    <property type="match status" value="1"/>
</dbReference>
<dbReference type="SUPFAM" id="SSF140990">
    <property type="entry name" value="FtsH protease domain-like"/>
    <property type="match status" value="1"/>
</dbReference>
<comment type="similarity">
    <text evidence="2">Belongs to the ABC transporter superfamily. ABCG family. Eye pigment precursor importer (TC 3.A.1.204) subfamily.</text>
</comment>
<organism evidence="13 14">
    <name type="scientific">Chlorella sorokiniana</name>
    <name type="common">Freshwater green alga</name>
    <dbReference type="NCBI Taxonomy" id="3076"/>
    <lineage>
        <taxon>Eukaryota</taxon>
        <taxon>Viridiplantae</taxon>
        <taxon>Chlorophyta</taxon>
        <taxon>core chlorophytes</taxon>
        <taxon>Trebouxiophyceae</taxon>
        <taxon>Chlorellales</taxon>
        <taxon>Chlorellaceae</taxon>
        <taxon>Chlorella clade</taxon>
        <taxon>Chlorella</taxon>
    </lineage>
</organism>
<keyword evidence="7" id="KW-0547">Nucleotide-binding</keyword>
<dbReference type="Gene3D" id="3.40.50.300">
    <property type="entry name" value="P-loop containing nucleotide triphosphate hydrolases"/>
    <property type="match status" value="1"/>
</dbReference>
<keyword evidence="8" id="KW-0067">ATP-binding</keyword>
<evidence type="ECO:0000256" key="2">
    <source>
        <dbReference type="ARBA" id="ARBA00005814"/>
    </source>
</evidence>
<feature type="transmembrane region" description="Helical" evidence="11">
    <location>
        <begin position="434"/>
        <end position="454"/>
    </location>
</feature>